<accession>A0ABV0QUX7</accession>
<name>A0ABV0QUX7_9TELE</name>
<evidence type="ECO:0000313" key="3">
    <source>
        <dbReference type="Proteomes" id="UP001434883"/>
    </source>
</evidence>
<evidence type="ECO:0000256" key="1">
    <source>
        <dbReference type="SAM" id="MobiDB-lite"/>
    </source>
</evidence>
<evidence type="ECO:0000313" key="2">
    <source>
        <dbReference type="EMBL" id="MEQ2199650.1"/>
    </source>
</evidence>
<dbReference type="Proteomes" id="UP001434883">
    <property type="component" value="Unassembled WGS sequence"/>
</dbReference>
<sequence>MQDQDPNLHTIRELVASGLSAETSPLATGETKELRTLRRNLSHLKLEKGLSVYTHDGRGTPRWVKYVSSNGKDWYIKLPLILMAIRSTPQRSTGVTPFEMMTGRQLTLPLHLLYHPEDDGGHVDDWHSCWLHTCSTNRCNRDRTTNRNSPARHPRAPYYAL</sequence>
<comment type="caution">
    <text evidence="2">The sequence shown here is derived from an EMBL/GenBank/DDBJ whole genome shotgun (WGS) entry which is preliminary data.</text>
</comment>
<gene>
    <name evidence="2" type="ORF">XENOCAPTIV_007063</name>
</gene>
<keyword evidence="3" id="KW-1185">Reference proteome</keyword>
<organism evidence="2 3">
    <name type="scientific">Xenoophorus captivus</name>
    <dbReference type="NCBI Taxonomy" id="1517983"/>
    <lineage>
        <taxon>Eukaryota</taxon>
        <taxon>Metazoa</taxon>
        <taxon>Chordata</taxon>
        <taxon>Craniata</taxon>
        <taxon>Vertebrata</taxon>
        <taxon>Euteleostomi</taxon>
        <taxon>Actinopterygii</taxon>
        <taxon>Neopterygii</taxon>
        <taxon>Teleostei</taxon>
        <taxon>Neoteleostei</taxon>
        <taxon>Acanthomorphata</taxon>
        <taxon>Ovalentaria</taxon>
        <taxon>Atherinomorphae</taxon>
        <taxon>Cyprinodontiformes</taxon>
        <taxon>Goodeidae</taxon>
        <taxon>Xenoophorus</taxon>
    </lineage>
</organism>
<dbReference type="EMBL" id="JAHRIN010025387">
    <property type="protein sequence ID" value="MEQ2199650.1"/>
    <property type="molecule type" value="Genomic_DNA"/>
</dbReference>
<dbReference type="Gene3D" id="3.30.420.10">
    <property type="entry name" value="Ribonuclease H-like superfamily/Ribonuclease H"/>
    <property type="match status" value="1"/>
</dbReference>
<proteinExistence type="predicted"/>
<reference evidence="2 3" key="1">
    <citation type="submission" date="2021-06" db="EMBL/GenBank/DDBJ databases">
        <authorList>
            <person name="Palmer J.M."/>
        </authorList>
    </citation>
    <scope>NUCLEOTIDE SEQUENCE [LARGE SCALE GENOMIC DNA]</scope>
    <source>
        <strain evidence="2 3">XC_2019</strain>
        <tissue evidence="2">Muscle</tissue>
    </source>
</reference>
<feature type="region of interest" description="Disordered" evidence="1">
    <location>
        <begin position="141"/>
        <end position="161"/>
    </location>
</feature>
<protein>
    <submittedName>
        <fullName evidence="2">Uncharacterized protein</fullName>
    </submittedName>
</protein>
<dbReference type="InterPro" id="IPR036397">
    <property type="entry name" value="RNaseH_sf"/>
</dbReference>